<dbReference type="PROSITE" id="PS00154">
    <property type="entry name" value="ATPASE_E1_E2"/>
    <property type="match status" value="1"/>
</dbReference>
<dbReference type="NCBIfam" id="TIGR01511">
    <property type="entry name" value="ATPase-IB1_Cu"/>
    <property type="match status" value="1"/>
</dbReference>
<dbReference type="SMART" id="SM00746">
    <property type="entry name" value="TRASH"/>
    <property type="match status" value="3"/>
</dbReference>
<evidence type="ECO:0000256" key="7">
    <source>
        <dbReference type="ARBA" id="ARBA00022840"/>
    </source>
</evidence>
<feature type="domain" description="TRASH" evidence="12">
    <location>
        <begin position="40"/>
        <end position="78"/>
    </location>
</feature>
<dbReference type="PANTHER" id="PTHR43520">
    <property type="entry name" value="ATP7, ISOFORM B"/>
    <property type="match status" value="1"/>
</dbReference>
<dbReference type="InterPro" id="IPR023299">
    <property type="entry name" value="ATPase_P-typ_cyto_dom_N"/>
</dbReference>
<evidence type="ECO:0000256" key="5">
    <source>
        <dbReference type="ARBA" id="ARBA00022723"/>
    </source>
</evidence>
<dbReference type="SUPFAM" id="SSF81653">
    <property type="entry name" value="Calcium ATPase, transduction domain A"/>
    <property type="match status" value="1"/>
</dbReference>
<feature type="transmembrane region" description="Helical" evidence="11">
    <location>
        <begin position="537"/>
        <end position="559"/>
    </location>
</feature>
<feature type="transmembrane region" description="Helical" evidence="11">
    <location>
        <begin position="383"/>
        <end position="402"/>
    </location>
</feature>
<proteinExistence type="inferred from homology"/>
<dbReference type="InterPro" id="IPR023214">
    <property type="entry name" value="HAD_sf"/>
</dbReference>
<evidence type="ECO:0000313" key="13">
    <source>
        <dbReference type="EMBL" id="CUS34357.1"/>
    </source>
</evidence>
<evidence type="ECO:0000313" key="14">
    <source>
        <dbReference type="Proteomes" id="UP000199032"/>
    </source>
</evidence>
<evidence type="ECO:0000256" key="6">
    <source>
        <dbReference type="ARBA" id="ARBA00022741"/>
    </source>
</evidence>
<dbReference type="GO" id="GO:0005886">
    <property type="term" value="C:plasma membrane"/>
    <property type="evidence" value="ECO:0007669"/>
    <property type="project" value="UniProtKB-SubCell"/>
</dbReference>
<evidence type="ECO:0000256" key="2">
    <source>
        <dbReference type="ARBA" id="ARBA00006024"/>
    </source>
</evidence>
<dbReference type="RefSeq" id="WP_245630913.1">
    <property type="nucleotide sequence ID" value="NZ_CZQA01000001.1"/>
</dbReference>
<dbReference type="NCBIfam" id="TIGR01525">
    <property type="entry name" value="ATPase-IB_hvy"/>
    <property type="match status" value="1"/>
</dbReference>
<dbReference type="PANTHER" id="PTHR43520:SF8">
    <property type="entry name" value="P-TYPE CU(+) TRANSPORTER"/>
    <property type="match status" value="1"/>
</dbReference>
<keyword evidence="7 11" id="KW-0067">ATP-binding</keyword>
<dbReference type="InterPro" id="IPR036412">
    <property type="entry name" value="HAD-like_sf"/>
</dbReference>
<feature type="domain" description="TRASH" evidence="12">
    <location>
        <begin position="171"/>
        <end position="209"/>
    </location>
</feature>
<sequence>MVNESSGGCCGRLHAGHDHMSKDIQDTHDASRAHTKTEIDPICGMSVDPTGAAGQYDYKGATYYFCAVSCLERFRADPERALSKKPVNLVTMPSSRKPLPMMQPTEHAEIDPVCGMTVDPATAAGRYEYQGKTYYFCALSCLARFRAHPEEVLSKKKPLPMMQPTEHAEIDPVCGMTVQPTTAAGSYEYRGERYYFCATRCLEKFRDDPEYYLLPPDQRVPKPVAVPAGGVVEYVCPMDPEVLETQPGACRICGMALEPKVVSAEDVGNPELEDMSRRFRICLGPAVLVMFIAMSDMIPGMPLHHRFGGEVLNWVQLLLATPVVLWGGAPFFQRGWASIVNHAPNMFTLIAIGTGAAFGYSILATLLPTLLPASFHRPDGTVAVYFEAAAMITVLVLLGQVLELRARSQTSSAIKSLLRLAPATARLVRPDGSEEDVPLDQVHVGDRLRVRPGERVPVDGLVVEGSTSVDESMITGESIPIAKEIGVSVTGGTMNGTGSMLMRAQRVGRETLLARIVQMVSDAQRSRAPIQRVADVAAGYFVPLVVSVAVLTALAWALWGPEPKLAYALVNAVAVLIIACPCALGLATPMSIMVGTGRGATAGVLVKKAEALEVLGKVDTIVFDKTGTLTEGKPALMTVHPTPAWSESDLLRLAASLEQGSEHPLAGAIVAGARSRKIPTVASGQFQSTTGKGVSGLVEQNSVAIGTASFLRETIGVTAGELATLEAEADRLRQEGQTVVFVAIDGKAGGLLGVADPIKASTGDAVRLLQADGLRLVMLTGDHQQTANAVGRQLGLDDVRAGVLPNQKGEVVARLKAEGRIVAMAGDGVNDAPALALADVGIAMGTGADVAIESAGMTLVKGDLRALVRARRLSKATMQNIRQNLFFAFVYNLVGVPVAAGVLYPFFGLLLSPMIASAAMTFSSVSVISNALRLRRLAL</sequence>
<dbReference type="SFLD" id="SFLDG00002">
    <property type="entry name" value="C1.7:_P-type_atpase_like"/>
    <property type="match status" value="1"/>
</dbReference>
<organism evidence="13 14">
    <name type="scientific">Candidatus Nitrospira nitrosa</name>
    <dbReference type="NCBI Taxonomy" id="1742972"/>
    <lineage>
        <taxon>Bacteria</taxon>
        <taxon>Pseudomonadati</taxon>
        <taxon>Nitrospirota</taxon>
        <taxon>Nitrospiria</taxon>
        <taxon>Nitrospirales</taxon>
        <taxon>Nitrospiraceae</taxon>
        <taxon>Nitrospira</taxon>
    </lineage>
</organism>
<evidence type="ECO:0000256" key="3">
    <source>
        <dbReference type="ARBA" id="ARBA00022475"/>
    </source>
</evidence>
<dbReference type="InterPro" id="IPR009078">
    <property type="entry name" value="Ferritin-like_SF"/>
</dbReference>
<dbReference type="InterPro" id="IPR045800">
    <property type="entry name" value="HMBD"/>
</dbReference>
<dbReference type="SUPFAM" id="SSF47240">
    <property type="entry name" value="Ferritin-like"/>
    <property type="match status" value="3"/>
</dbReference>
<dbReference type="Pfam" id="PF00702">
    <property type="entry name" value="Hydrolase"/>
    <property type="match status" value="1"/>
</dbReference>
<dbReference type="GO" id="GO:0016491">
    <property type="term" value="F:oxidoreductase activity"/>
    <property type="evidence" value="ECO:0007669"/>
    <property type="project" value="InterPro"/>
</dbReference>
<keyword evidence="13" id="KW-0378">Hydrolase</keyword>
<dbReference type="SFLD" id="SFLDS00003">
    <property type="entry name" value="Haloacid_Dehalogenase"/>
    <property type="match status" value="1"/>
</dbReference>
<feature type="transmembrane region" description="Helical" evidence="11">
    <location>
        <begin position="885"/>
        <end position="907"/>
    </location>
</feature>
<gene>
    <name evidence="13" type="primary">actP</name>
    <name evidence="13" type="ORF">COMA1_11658</name>
</gene>
<dbReference type="InterPro" id="IPR018303">
    <property type="entry name" value="ATPase_P-typ_P_site"/>
</dbReference>
<dbReference type="NCBIfam" id="TIGR01494">
    <property type="entry name" value="ATPase_P-type"/>
    <property type="match status" value="1"/>
</dbReference>
<name>A0A0S4LA19_9BACT</name>
<dbReference type="InterPro" id="IPR059000">
    <property type="entry name" value="ATPase_P-type_domA"/>
</dbReference>
<dbReference type="GO" id="GO:0055070">
    <property type="term" value="P:copper ion homeostasis"/>
    <property type="evidence" value="ECO:0007669"/>
    <property type="project" value="TreeGrafter"/>
</dbReference>
<feature type="domain" description="TRASH" evidence="12">
    <location>
        <begin position="111"/>
        <end position="149"/>
    </location>
</feature>
<dbReference type="GO" id="GO:0016887">
    <property type="term" value="F:ATP hydrolysis activity"/>
    <property type="evidence" value="ECO:0007669"/>
    <property type="project" value="InterPro"/>
</dbReference>
<feature type="transmembrane region" description="Helical" evidence="11">
    <location>
        <begin position="311"/>
        <end position="332"/>
    </location>
</feature>
<dbReference type="InterPro" id="IPR007029">
    <property type="entry name" value="YHS_dom"/>
</dbReference>
<keyword evidence="6 11" id="KW-0547">Nucleotide-binding</keyword>
<dbReference type="Gene3D" id="3.40.50.1000">
    <property type="entry name" value="HAD superfamily/HAD-like"/>
    <property type="match status" value="1"/>
</dbReference>
<keyword evidence="4 11" id="KW-0812">Transmembrane</keyword>
<feature type="transmembrane region" description="Helical" evidence="11">
    <location>
        <begin position="565"/>
        <end position="588"/>
    </location>
</feature>
<dbReference type="InterPro" id="IPR044492">
    <property type="entry name" value="P_typ_ATPase_HD_dom"/>
</dbReference>
<feature type="transmembrane region" description="Helical" evidence="11">
    <location>
        <begin position="281"/>
        <end position="299"/>
    </location>
</feature>
<reference evidence="13 14" key="1">
    <citation type="submission" date="2015-10" db="EMBL/GenBank/DDBJ databases">
        <authorList>
            <person name="Gilbert D.G."/>
        </authorList>
    </citation>
    <scope>NUCLEOTIDE SEQUENCE [LARGE SCALE GENOMIC DNA]</scope>
    <source>
        <strain evidence="13">COMA1</strain>
    </source>
</reference>
<dbReference type="Pfam" id="PF04945">
    <property type="entry name" value="YHS"/>
    <property type="match status" value="3"/>
</dbReference>
<accession>A0A0S4LA19</accession>
<dbReference type="PRINTS" id="PR00943">
    <property type="entry name" value="CUATPASE"/>
</dbReference>
<dbReference type="GO" id="GO:0005524">
    <property type="term" value="F:ATP binding"/>
    <property type="evidence" value="ECO:0007669"/>
    <property type="project" value="UniProtKB-UniRule"/>
</dbReference>
<evidence type="ECO:0000256" key="8">
    <source>
        <dbReference type="ARBA" id="ARBA00022967"/>
    </source>
</evidence>
<dbReference type="CDD" id="cd02094">
    <property type="entry name" value="P-type_ATPase_Cu-like"/>
    <property type="match status" value="1"/>
</dbReference>
<keyword evidence="8" id="KW-1278">Translocase</keyword>
<keyword evidence="3 11" id="KW-1003">Cell membrane</keyword>
<dbReference type="Pfam" id="PF19335">
    <property type="entry name" value="HMBD"/>
    <property type="match status" value="1"/>
</dbReference>
<dbReference type="AlphaFoldDB" id="A0A0S4LA19"/>
<evidence type="ECO:0000256" key="10">
    <source>
        <dbReference type="ARBA" id="ARBA00023136"/>
    </source>
</evidence>
<evidence type="ECO:0000256" key="1">
    <source>
        <dbReference type="ARBA" id="ARBA00004651"/>
    </source>
</evidence>
<dbReference type="InterPro" id="IPR023298">
    <property type="entry name" value="ATPase_P-typ_TM_dom_sf"/>
</dbReference>
<evidence type="ECO:0000256" key="4">
    <source>
        <dbReference type="ARBA" id="ARBA00022692"/>
    </source>
</evidence>
<dbReference type="Gene3D" id="2.70.150.10">
    <property type="entry name" value="Calcium-transporting ATPase, cytoplasmic transduction domain A"/>
    <property type="match status" value="1"/>
</dbReference>
<evidence type="ECO:0000256" key="11">
    <source>
        <dbReference type="RuleBase" id="RU362081"/>
    </source>
</evidence>
<dbReference type="InterPro" id="IPR011017">
    <property type="entry name" value="TRASH_dom"/>
</dbReference>
<dbReference type="Gene3D" id="1.10.620.20">
    <property type="entry name" value="Ribonucleotide Reductase, subunit A"/>
    <property type="match status" value="2"/>
</dbReference>
<comment type="subcellular location">
    <subcellularLocation>
        <location evidence="1">Cell membrane</location>
        <topology evidence="1">Multi-pass membrane protein</topology>
    </subcellularLocation>
</comment>
<dbReference type="SUPFAM" id="SSF56784">
    <property type="entry name" value="HAD-like"/>
    <property type="match status" value="1"/>
</dbReference>
<dbReference type="EMBL" id="CZQA01000001">
    <property type="protein sequence ID" value="CUS34357.1"/>
    <property type="molecule type" value="Genomic_DNA"/>
</dbReference>
<dbReference type="InterPro" id="IPR027256">
    <property type="entry name" value="P-typ_ATPase_IB"/>
</dbReference>
<evidence type="ECO:0000259" key="12">
    <source>
        <dbReference type="SMART" id="SM00746"/>
    </source>
</evidence>
<dbReference type="GO" id="GO:0005507">
    <property type="term" value="F:copper ion binding"/>
    <property type="evidence" value="ECO:0007669"/>
    <property type="project" value="TreeGrafter"/>
</dbReference>
<keyword evidence="10 11" id="KW-0472">Membrane</keyword>
<dbReference type="GO" id="GO:0043682">
    <property type="term" value="F:P-type divalent copper transporter activity"/>
    <property type="evidence" value="ECO:0007669"/>
    <property type="project" value="TreeGrafter"/>
</dbReference>
<dbReference type="SFLD" id="SFLDF00027">
    <property type="entry name" value="p-type_atpase"/>
    <property type="match status" value="1"/>
</dbReference>
<dbReference type="GO" id="GO:0060003">
    <property type="term" value="P:copper ion export"/>
    <property type="evidence" value="ECO:0007669"/>
    <property type="project" value="UniProtKB-ARBA"/>
</dbReference>
<protein>
    <submittedName>
        <fullName evidence="13">Copper-transporting P-type ATPase</fullName>
        <ecNumber evidence="13">3.6.3.4</ecNumber>
    </submittedName>
</protein>
<dbReference type="InterPro" id="IPR001757">
    <property type="entry name" value="P_typ_ATPase"/>
</dbReference>
<feature type="transmembrane region" description="Helical" evidence="11">
    <location>
        <begin position="344"/>
        <end position="363"/>
    </location>
</feature>
<keyword evidence="5 11" id="KW-0479">Metal-binding</keyword>
<dbReference type="Proteomes" id="UP000199032">
    <property type="component" value="Unassembled WGS sequence"/>
</dbReference>
<dbReference type="InterPro" id="IPR012348">
    <property type="entry name" value="RNR-like"/>
</dbReference>
<dbReference type="SUPFAM" id="SSF81665">
    <property type="entry name" value="Calcium ATPase, transmembrane domain M"/>
    <property type="match status" value="1"/>
</dbReference>
<evidence type="ECO:0000256" key="9">
    <source>
        <dbReference type="ARBA" id="ARBA00022989"/>
    </source>
</evidence>
<dbReference type="EC" id="3.6.3.4" evidence="13"/>
<dbReference type="PRINTS" id="PR00119">
    <property type="entry name" value="CATATPASE"/>
</dbReference>
<feature type="transmembrane region" description="Helical" evidence="11">
    <location>
        <begin position="913"/>
        <end position="932"/>
    </location>
</feature>
<dbReference type="Pfam" id="PF00122">
    <property type="entry name" value="E1-E2_ATPase"/>
    <property type="match status" value="1"/>
</dbReference>
<dbReference type="FunFam" id="2.70.150.10:FF:000020">
    <property type="entry name" value="Copper-exporting P-type ATPase A"/>
    <property type="match status" value="1"/>
</dbReference>
<dbReference type="STRING" id="1742972.COMA1_11658"/>
<comment type="similarity">
    <text evidence="2 11">Belongs to the cation transport ATPase (P-type) (TC 3.A.3) family. Type IB subfamily.</text>
</comment>
<dbReference type="Gene3D" id="3.40.1110.10">
    <property type="entry name" value="Calcium-transporting ATPase, cytoplasmic domain N"/>
    <property type="match status" value="1"/>
</dbReference>
<dbReference type="InterPro" id="IPR008250">
    <property type="entry name" value="ATPase_P-typ_transduc_dom_A_sf"/>
</dbReference>
<keyword evidence="9 11" id="KW-1133">Transmembrane helix</keyword>
<keyword evidence="14" id="KW-1185">Reference proteome</keyword>